<dbReference type="EMBL" id="BTSY01000001">
    <property type="protein sequence ID" value="GMT11997.1"/>
    <property type="molecule type" value="Genomic_DNA"/>
</dbReference>
<dbReference type="AlphaFoldDB" id="A0AAV5V0W2"/>
<sequence length="83" mass="8473">LGDESGGNLLVDIGDCLEHTLAVVDGLVLVAQVERLVDASRRARGNGGAEHTCNGRTVDLDCRATAGVVDPAGVSLGDGQDYP</sequence>
<accession>A0AAV5V0W2</accession>
<comment type="caution">
    <text evidence="1">The sequence shown here is derived from an EMBL/GenBank/DDBJ whole genome shotgun (WGS) entry which is preliminary data.</text>
</comment>
<organism evidence="1 2">
    <name type="scientific">Pristionchus fissidentatus</name>
    <dbReference type="NCBI Taxonomy" id="1538716"/>
    <lineage>
        <taxon>Eukaryota</taxon>
        <taxon>Metazoa</taxon>
        <taxon>Ecdysozoa</taxon>
        <taxon>Nematoda</taxon>
        <taxon>Chromadorea</taxon>
        <taxon>Rhabditida</taxon>
        <taxon>Rhabditina</taxon>
        <taxon>Diplogasteromorpha</taxon>
        <taxon>Diplogasteroidea</taxon>
        <taxon>Neodiplogasteridae</taxon>
        <taxon>Pristionchus</taxon>
    </lineage>
</organism>
<dbReference type="Proteomes" id="UP001432322">
    <property type="component" value="Unassembled WGS sequence"/>
</dbReference>
<gene>
    <name evidence="1" type="ORF">PFISCL1PPCAC_3294</name>
</gene>
<keyword evidence="2" id="KW-1185">Reference proteome</keyword>
<evidence type="ECO:0000313" key="2">
    <source>
        <dbReference type="Proteomes" id="UP001432322"/>
    </source>
</evidence>
<feature type="non-terminal residue" evidence="1">
    <location>
        <position position="83"/>
    </location>
</feature>
<dbReference type="AntiFam" id="ANF00127">
    <property type="entry name" value="Shadow ORF (opposite eno)"/>
</dbReference>
<name>A0AAV5V0W2_9BILA</name>
<evidence type="ECO:0000313" key="1">
    <source>
        <dbReference type="EMBL" id="GMT11997.1"/>
    </source>
</evidence>
<feature type="non-terminal residue" evidence="1">
    <location>
        <position position="1"/>
    </location>
</feature>
<proteinExistence type="predicted"/>
<protein>
    <submittedName>
        <fullName evidence="1">Uncharacterized protein</fullName>
    </submittedName>
</protein>
<reference evidence="1" key="1">
    <citation type="submission" date="2023-10" db="EMBL/GenBank/DDBJ databases">
        <title>Genome assembly of Pristionchus species.</title>
        <authorList>
            <person name="Yoshida K."/>
            <person name="Sommer R.J."/>
        </authorList>
    </citation>
    <scope>NUCLEOTIDE SEQUENCE</scope>
    <source>
        <strain evidence="1">RS5133</strain>
    </source>
</reference>